<dbReference type="Proteomes" id="UP000809273">
    <property type="component" value="Unassembled WGS sequence"/>
</dbReference>
<dbReference type="Gene3D" id="3.40.1080.10">
    <property type="entry name" value="Glutaconate Coenzyme A-transferase"/>
    <property type="match status" value="1"/>
</dbReference>
<proteinExistence type="predicted"/>
<dbReference type="InterPro" id="IPR037171">
    <property type="entry name" value="NagB/RpiA_transferase-like"/>
</dbReference>
<reference evidence="1" key="2">
    <citation type="submission" date="2021-01" db="EMBL/GenBank/DDBJ databases">
        <authorList>
            <person name="Hahn C.R."/>
            <person name="Youssef N.H."/>
            <person name="Elshahed M."/>
        </authorList>
    </citation>
    <scope>NUCLEOTIDE SEQUENCE</scope>
    <source>
        <strain evidence="1">Zod_Metabat.24</strain>
    </source>
</reference>
<evidence type="ECO:0000313" key="1">
    <source>
        <dbReference type="EMBL" id="MBN1573339.1"/>
    </source>
</evidence>
<organism evidence="1 2">
    <name type="scientific">Candidatus Zymogenus saltonus</name>
    <dbReference type="NCBI Taxonomy" id="2844893"/>
    <lineage>
        <taxon>Bacteria</taxon>
        <taxon>Deltaproteobacteria</taxon>
        <taxon>Candidatus Zymogenia</taxon>
        <taxon>Candidatus Zymogeniales</taxon>
        <taxon>Candidatus Zymogenaceae</taxon>
        <taxon>Candidatus Zymogenus</taxon>
    </lineage>
</organism>
<name>A0A9D8KEN8_9DELT</name>
<dbReference type="Gene3D" id="3.30.30.40">
    <property type="match status" value="1"/>
</dbReference>
<evidence type="ECO:0000313" key="2">
    <source>
        <dbReference type="Proteomes" id="UP000809273"/>
    </source>
</evidence>
<comment type="caution">
    <text evidence="1">The sequence shown here is derived from an EMBL/GenBank/DDBJ whole genome shotgun (WGS) entry which is preliminary data.</text>
</comment>
<gene>
    <name evidence="1" type="ORF">JW984_09115</name>
</gene>
<dbReference type="SUPFAM" id="SSF100950">
    <property type="entry name" value="NagB/RpiA/CoA transferase-like"/>
    <property type="match status" value="1"/>
</dbReference>
<accession>A0A9D8KEN8</accession>
<protein>
    <submittedName>
        <fullName evidence="1">Uncharacterized protein</fullName>
    </submittedName>
</protein>
<dbReference type="AlphaFoldDB" id="A0A9D8KEN8"/>
<dbReference type="EMBL" id="JAFGIX010000046">
    <property type="protein sequence ID" value="MBN1573339.1"/>
    <property type="molecule type" value="Genomic_DNA"/>
</dbReference>
<reference evidence="1" key="1">
    <citation type="journal article" date="2021" name="Environ. Microbiol.">
        <title>Genomic characterization of three novel Desulfobacterota classes expand the metabolic and phylogenetic diversity of the phylum.</title>
        <authorList>
            <person name="Murphy C.L."/>
            <person name="Biggerstaff J."/>
            <person name="Eichhorn A."/>
            <person name="Ewing E."/>
            <person name="Shahan R."/>
            <person name="Soriano D."/>
            <person name="Stewart S."/>
            <person name="VanMol K."/>
            <person name="Walker R."/>
            <person name="Walters P."/>
            <person name="Elshahed M.S."/>
            <person name="Youssef N.H."/>
        </authorList>
    </citation>
    <scope>NUCLEOTIDE SEQUENCE</scope>
    <source>
        <strain evidence="1">Zod_Metabat.24</strain>
    </source>
</reference>
<sequence length="163" mass="18135">MIGLLNSDYMKIRRDIKVIKDPYSGNEYAVVPPIVPDVAVIHAFKGARSGAVVTDSFRNDRLLATAAKKTIAVVEELVDEKDVVAGKFGVYVSAIHIDAVVHALNGAHPTSCRDRYGLDLKHLNEYMEASKTEKTFEAYLKKYVLEPKDHEEYMQIVNAGGIR</sequence>